<dbReference type="PANTHER" id="PTHR37813">
    <property type="entry name" value="FELS-2 PROPHAGE PROTEIN"/>
    <property type="match status" value="1"/>
</dbReference>
<organism evidence="5 6">
    <name type="scientific">Tumebacillus lacus</name>
    <dbReference type="NCBI Taxonomy" id="2995335"/>
    <lineage>
        <taxon>Bacteria</taxon>
        <taxon>Bacillati</taxon>
        <taxon>Bacillota</taxon>
        <taxon>Bacilli</taxon>
        <taxon>Bacillales</taxon>
        <taxon>Alicyclobacillaceae</taxon>
        <taxon>Tumebacillus</taxon>
    </lineage>
</organism>
<keyword evidence="2" id="KW-0175">Coiled coil</keyword>
<dbReference type="EMBL" id="JAPMLT010000004">
    <property type="protein sequence ID" value="MCX7570414.1"/>
    <property type="molecule type" value="Genomic_DNA"/>
</dbReference>
<dbReference type="Gene3D" id="1.20.120.20">
    <property type="entry name" value="Apolipoprotein"/>
    <property type="match status" value="1"/>
</dbReference>
<gene>
    <name evidence="5" type="ORF">OS242_10610</name>
</gene>
<evidence type="ECO:0000256" key="3">
    <source>
        <dbReference type="SAM" id="Phobius"/>
    </source>
</evidence>
<keyword evidence="3" id="KW-0472">Membrane</keyword>
<feature type="transmembrane region" description="Helical" evidence="3">
    <location>
        <begin position="513"/>
        <end position="534"/>
    </location>
</feature>
<evidence type="ECO:0000256" key="1">
    <source>
        <dbReference type="ARBA" id="ARBA00022612"/>
    </source>
</evidence>
<dbReference type="InterPro" id="IPR010090">
    <property type="entry name" value="Phage_tape_meas"/>
</dbReference>
<keyword evidence="3" id="KW-0812">Transmembrane</keyword>
<proteinExistence type="predicted"/>
<accession>A0ABT3X0H7</accession>
<name>A0ABT3X0H7_9BACL</name>
<feature type="transmembrane region" description="Helical" evidence="3">
    <location>
        <begin position="540"/>
        <end position="565"/>
    </location>
</feature>
<dbReference type="RefSeq" id="WP_267151659.1">
    <property type="nucleotide sequence ID" value="NZ_JAPMLT010000004.1"/>
</dbReference>
<reference evidence="5 6" key="1">
    <citation type="submission" date="2022-11" db="EMBL/GenBank/DDBJ databases">
        <title>Study of microbial diversity in lake waters.</title>
        <authorList>
            <person name="Zhang J."/>
        </authorList>
    </citation>
    <scope>NUCLEOTIDE SEQUENCE [LARGE SCALE GENOMIC DNA]</scope>
    <source>
        <strain evidence="5 6">DT12</strain>
    </source>
</reference>
<evidence type="ECO:0000259" key="4">
    <source>
        <dbReference type="Pfam" id="PF10145"/>
    </source>
</evidence>
<keyword evidence="1" id="KW-1188">Viral release from host cell</keyword>
<dbReference type="Pfam" id="PF10145">
    <property type="entry name" value="PhageMin_Tail"/>
    <property type="match status" value="1"/>
</dbReference>
<feature type="coiled-coil region" evidence="2">
    <location>
        <begin position="1079"/>
        <end position="1113"/>
    </location>
</feature>
<evidence type="ECO:0000313" key="6">
    <source>
        <dbReference type="Proteomes" id="UP001208017"/>
    </source>
</evidence>
<feature type="domain" description="Phage tail tape measure protein" evidence="4">
    <location>
        <begin position="203"/>
        <end position="401"/>
    </location>
</feature>
<keyword evidence="6" id="KW-1185">Reference proteome</keyword>
<dbReference type="NCBIfam" id="TIGR01760">
    <property type="entry name" value="tape_meas_TP901"/>
    <property type="match status" value="1"/>
</dbReference>
<evidence type="ECO:0000313" key="5">
    <source>
        <dbReference type="EMBL" id="MCX7570414.1"/>
    </source>
</evidence>
<evidence type="ECO:0000256" key="2">
    <source>
        <dbReference type="SAM" id="Coils"/>
    </source>
</evidence>
<keyword evidence="3" id="KW-1133">Transmembrane helix</keyword>
<sequence>MASEEELGSLLVTIGIDGSGFQNGVSIINRQQRLLQSEFKVSQAALGSFASETDKLKLQSEMLGKQIGLQKDKVTVLQTAYERMIEAKGADARATQELAIKLNQARASLSGMQNALQQTTNEIQQQSSALGKLRADFNSAFGQSQMTVFDASQQIGLALTGIGAAGAAGLGAAVNSSMDFGAQMSKVQALASASTDEFEKLKAKAIELGGSTSFSASQSAAGMQMLAAAGMSANQIIDAMPGVLSAAAASGEEMSLVAETMSTALNSFGLEASQAGHVADVLAASANSSSIGVEDMAYTLKYAAPVAKSLGISLEEVAAAAIEMGNAGIKGEQAGTTLRAAFLRLVDPPKEASDKLKELGVSILDANGKMRPMGDIIGQLNSGLSGMSEANQAAALSTVFGTEAVSGLMVMVGKGKEQFDQYTQAMENSTGSAKATADVMQNNLKGTVDQFTGAMESAAIVIGDALTPAIRLITQMLTGMVDSFNKLSPGMQTAIAVSAAVGTALALISGPILLLIGFIPMITAGFAALAPVWAALGGAFAAITAPVGIAIGAIALLSAAAIAVYKNWDEITAFLTKTWTTLTTSLSATWDGVKTYFSNLWDGIKLSVVSAWQGVKDALAAAWDSIQPVFNVITAFFTGWWSSIWTVANAYVETVTAVFSALWESVKVIFATALLVVYNLVTGRWDEVGTVFASAGEKLRGIVGDLWENIKGIWTAAFAEVWKRTQAALAQLDQFFVEAMAGLKGIWNSAVTTIKSAWNGLWESVKTAAASGWQSVYNFFATAPARIAASMSDLRQRIQSAWEDMKTSAVQAGKDFLTGFVNGVMDMAGWVRGKIAGFFGDVVGWAKEVLDIHSPSRVMQEVGQWTMEGFVVGMEDKESRAYKVVEAIGEGVQKALSSINLDMDITNTEYQIAMAVNGIDEVERLNTQLELLELSLNASDDRLAVLNKGYNDSAAILGMYADESEKLYLEILKEQQAQLDLKKQVTQAIGDSAQRALSAINLDMSITDLEYEIAMSATGVAEVERLKLEVESLNLAIGASDDRLATLNKAYNDTVYLLGENAEESKKLYIEILKEQKIRADLKKQVDQTNRSIIDQQEQMSKAQKQVAEETKRYLDEMGKAQDDYEKKCQAARDSEAEGIRKLNEEYDKAFEARRSSLVNFVGLFDKVQNKNVDGSQLLDNLRGQVDTFVDWQKNLDGLKNRKIDADLLGELTQMGPKSAAEIAALNGLSDADLQEYVRLWKEKNKLASQQATAELSGMKEETRKKIDELKKVTAAKLDEIRAEWKSKNEKIRADTVANFDKMKQDAQKFGGDFISKITTSINESMPMLEQTLADIRSKIKSALSVDASVGMIGGAVGAAINVPGLATGGTITRAGLTLVGEQGPELLNLPRGSSVVPLDGSVGGLGGTTIEIHVNGTVYGVDDLQGLMTQAIQRTPLAPILDNQHRQTARKNY</sequence>
<feature type="coiled-coil region" evidence="2">
    <location>
        <begin position="102"/>
        <end position="136"/>
    </location>
</feature>
<dbReference type="Proteomes" id="UP001208017">
    <property type="component" value="Unassembled WGS sequence"/>
</dbReference>
<comment type="caution">
    <text evidence="5">The sequence shown here is derived from an EMBL/GenBank/DDBJ whole genome shotgun (WGS) entry which is preliminary data.</text>
</comment>
<dbReference type="PANTHER" id="PTHR37813:SF1">
    <property type="entry name" value="FELS-2 PROPHAGE PROTEIN"/>
    <property type="match status" value="1"/>
</dbReference>
<protein>
    <submittedName>
        <fullName evidence="5">Phage tail tape measure protein</fullName>
    </submittedName>
</protein>